<evidence type="ECO:0000313" key="3">
    <source>
        <dbReference type="EMBL" id="KAK3591084.1"/>
    </source>
</evidence>
<feature type="compositionally biased region" description="Basic and acidic residues" evidence="1">
    <location>
        <begin position="89"/>
        <end position="100"/>
    </location>
</feature>
<dbReference type="EMBL" id="JAEAOA010000385">
    <property type="protein sequence ID" value="KAK3591084.1"/>
    <property type="molecule type" value="Genomic_DNA"/>
</dbReference>
<evidence type="ECO:0000256" key="1">
    <source>
        <dbReference type="SAM" id="MobiDB-lite"/>
    </source>
</evidence>
<reference evidence="3" key="3">
    <citation type="submission" date="2023-05" db="EMBL/GenBank/DDBJ databases">
        <authorList>
            <person name="Smith C.H."/>
        </authorList>
    </citation>
    <scope>NUCLEOTIDE SEQUENCE</scope>
    <source>
        <strain evidence="3">CHS0354</strain>
        <tissue evidence="3">Mantle</tissue>
    </source>
</reference>
<organism evidence="3 4">
    <name type="scientific">Potamilus streckersoni</name>
    <dbReference type="NCBI Taxonomy" id="2493646"/>
    <lineage>
        <taxon>Eukaryota</taxon>
        <taxon>Metazoa</taxon>
        <taxon>Spiralia</taxon>
        <taxon>Lophotrochozoa</taxon>
        <taxon>Mollusca</taxon>
        <taxon>Bivalvia</taxon>
        <taxon>Autobranchia</taxon>
        <taxon>Heteroconchia</taxon>
        <taxon>Palaeoheterodonta</taxon>
        <taxon>Unionida</taxon>
        <taxon>Unionoidea</taxon>
        <taxon>Unionidae</taxon>
        <taxon>Ambleminae</taxon>
        <taxon>Lampsilini</taxon>
        <taxon>Potamilus</taxon>
    </lineage>
</organism>
<dbReference type="InterPro" id="IPR035897">
    <property type="entry name" value="Toll_tir_struct_dom_sf"/>
</dbReference>
<feature type="region of interest" description="Disordered" evidence="1">
    <location>
        <begin position="84"/>
        <end position="107"/>
    </location>
</feature>
<keyword evidence="4" id="KW-1185">Reference proteome</keyword>
<accession>A0AAE0SFP8</accession>
<dbReference type="AlphaFoldDB" id="A0AAE0SFP8"/>
<reference evidence="3" key="2">
    <citation type="journal article" date="2021" name="Genome Biol. Evol.">
        <title>Developing a high-quality reference genome for a parasitic bivalve with doubly uniparental inheritance (Bivalvia: Unionida).</title>
        <authorList>
            <person name="Smith C.H."/>
        </authorList>
    </citation>
    <scope>NUCLEOTIDE SEQUENCE</scope>
    <source>
        <strain evidence="3">CHS0354</strain>
        <tissue evidence="3">Mantle</tissue>
    </source>
</reference>
<name>A0AAE0SFP8_9BIVA</name>
<dbReference type="Proteomes" id="UP001195483">
    <property type="component" value="Unassembled WGS sequence"/>
</dbReference>
<evidence type="ECO:0000256" key="2">
    <source>
        <dbReference type="SAM" id="Phobius"/>
    </source>
</evidence>
<keyword evidence="2" id="KW-0472">Membrane</keyword>
<dbReference type="Gene3D" id="3.40.50.10140">
    <property type="entry name" value="Toll/interleukin-1 receptor homology (TIR) domain"/>
    <property type="match status" value="1"/>
</dbReference>
<keyword evidence="2" id="KW-1133">Transmembrane helix</keyword>
<keyword evidence="2" id="KW-0812">Transmembrane</keyword>
<evidence type="ECO:0000313" key="4">
    <source>
        <dbReference type="Proteomes" id="UP001195483"/>
    </source>
</evidence>
<protein>
    <recommendedName>
        <fullName evidence="5">TIR domain-containing protein</fullName>
    </recommendedName>
</protein>
<feature type="transmembrane region" description="Helical" evidence="2">
    <location>
        <begin position="55"/>
        <end position="73"/>
    </location>
</feature>
<reference evidence="3" key="1">
    <citation type="journal article" date="2021" name="Genome Biol. Evol.">
        <title>A High-Quality Reference Genome for a Parasitic Bivalve with Doubly Uniparental Inheritance (Bivalvia: Unionida).</title>
        <authorList>
            <person name="Smith C.H."/>
        </authorList>
    </citation>
    <scope>NUCLEOTIDE SEQUENCE</scope>
    <source>
        <strain evidence="3">CHS0354</strain>
    </source>
</reference>
<comment type="caution">
    <text evidence="3">The sequence shown here is derived from an EMBL/GenBank/DDBJ whole genome shotgun (WGS) entry which is preliminary data.</text>
</comment>
<proteinExistence type="predicted"/>
<gene>
    <name evidence="3" type="ORF">CHS0354_005480</name>
</gene>
<evidence type="ECO:0008006" key="5">
    <source>
        <dbReference type="Google" id="ProtNLM"/>
    </source>
</evidence>
<sequence>MDLLKQIWNTIIKFYFKEFLEYLQKHNSDTAIVVIFVACAVYYSREGFFLWGEFILYTCCVLIGFLLVVFITANCRKVNFLRESPSPVDRSKTENERPSHQSDASDTTNREISDIIILHTEDPRKEVYNFKNHLQSVITLNNFRVDLIDEIGAGRGKLGIMDHVLMNYRLVFVYLSEDFKEDWIAMFNSELSIVENLTKGAKLGRVIPIWPSKIIKNNRNCPKFIEGIIGIQYYDYFDEQFKSSYIKQMNDLVLKGREKYLKD</sequence>